<sequence length="223" mass="24240">MTRIIRELLAGLVRLITGARPVVDEGLSPRASVLDLPPQMVLYANHSSHLDFVTVWAVVPRRIRDRLRPVAAGDYWGSGLKRWLATNIFNAYLVDRGGGRGGSNSNGNSNSPGTDQIADMLAILDDGDSLLIFPEGTRGDGTDVARFRSGLYRLAQARPDVPVIPVALSNLGRMLPKGAVVPVPHLVTATFLTPVRLEPGEDRAEFLERARLCLAEVVREAQT</sequence>
<proteinExistence type="predicted"/>
<evidence type="ECO:0000259" key="3">
    <source>
        <dbReference type="SMART" id="SM00563"/>
    </source>
</evidence>
<evidence type="ECO:0000313" key="4">
    <source>
        <dbReference type="EMBL" id="MDJ1370538.1"/>
    </source>
</evidence>
<reference evidence="4" key="2">
    <citation type="journal article" date="2022" name="Sci. Rep.">
        <title>In silico prediction of the enzymes involved in the degradation of the herbicide molinate by Gulosibacter molinativorax ON4T.</title>
        <authorList>
            <person name="Lopes A.R."/>
            <person name="Bunin E."/>
            <person name="Viana A.T."/>
            <person name="Froufe H."/>
            <person name="Munoz-Merida A."/>
            <person name="Pinho D."/>
            <person name="Figueiredo J."/>
            <person name="Barroso C."/>
            <person name="Vaz-Moreira I."/>
            <person name="Bellanger X."/>
            <person name="Egas C."/>
            <person name="Nunes O.C."/>
        </authorList>
    </citation>
    <scope>NUCLEOTIDE SEQUENCE</scope>
    <source>
        <strain evidence="4">ON4</strain>
    </source>
</reference>
<dbReference type="PANTHER" id="PTHR10434">
    <property type="entry name" value="1-ACYL-SN-GLYCEROL-3-PHOSPHATE ACYLTRANSFERASE"/>
    <property type="match status" value="1"/>
</dbReference>
<dbReference type="GO" id="GO:0016746">
    <property type="term" value="F:acyltransferase activity"/>
    <property type="evidence" value="ECO:0007669"/>
    <property type="project" value="UniProtKB-KW"/>
</dbReference>
<dbReference type="SMART" id="SM00563">
    <property type="entry name" value="PlsC"/>
    <property type="match status" value="1"/>
</dbReference>
<evidence type="ECO:0000313" key="5">
    <source>
        <dbReference type="Proteomes" id="UP001170379"/>
    </source>
</evidence>
<dbReference type="RefSeq" id="WP_035732017.1">
    <property type="nucleotide sequence ID" value="NZ_CP028426.1"/>
</dbReference>
<comment type="caution">
    <text evidence="4">The sequence shown here is derived from an EMBL/GenBank/DDBJ whole genome shotgun (WGS) entry which is preliminary data.</text>
</comment>
<dbReference type="SUPFAM" id="SSF69593">
    <property type="entry name" value="Glycerol-3-phosphate (1)-acyltransferase"/>
    <property type="match status" value="1"/>
</dbReference>
<gene>
    <name evidence="4" type="ORF">C7K25_03995</name>
</gene>
<name>A0ABT7C5Q8_9MICO</name>
<reference evidence="4" key="1">
    <citation type="submission" date="2018-03" db="EMBL/GenBank/DDBJ databases">
        <authorList>
            <person name="Nunes O.C."/>
            <person name="Lopes A.R."/>
            <person name="Froufe H."/>
            <person name="Munoz-Merida A."/>
            <person name="Barroso C."/>
            <person name="Egas C."/>
        </authorList>
    </citation>
    <scope>NUCLEOTIDE SEQUENCE</scope>
    <source>
        <strain evidence="4">ON4</strain>
    </source>
</reference>
<protein>
    <submittedName>
        <fullName evidence="4">1-acyl-sn-glycerol-3-phosphate acyltransferase</fullName>
    </submittedName>
</protein>
<dbReference type="EMBL" id="PXVD01000005">
    <property type="protein sequence ID" value="MDJ1370538.1"/>
    <property type="molecule type" value="Genomic_DNA"/>
</dbReference>
<dbReference type="CDD" id="cd07989">
    <property type="entry name" value="LPLAT_AGPAT-like"/>
    <property type="match status" value="1"/>
</dbReference>
<evidence type="ECO:0000256" key="1">
    <source>
        <dbReference type="ARBA" id="ARBA00022679"/>
    </source>
</evidence>
<keyword evidence="5" id="KW-1185">Reference proteome</keyword>
<organism evidence="4 5">
    <name type="scientific">Gulosibacter molinativorax</name>
    <dbReference type="NCBI Taxonomy" id="256821"/>
    <lineage>
        <taxon>Bacteria</taxon>
        <taxon>Bacillati</taxon>
        <taxon>Actinomycetota</taxon>
        <taxon>Actinomycetes</taxon>
        <taxon>Micrococcales</taxon>
        <taxon>Microbacteriaceae</taxon>
        <taxon>Gulosibacter</taxon>
    </lineage>
</organism>
<dbReference type="InterPro" id="IPR002123">
    <property type="entry name" value="Plipid/glycerol_acylTrfase"/>
</dbReference>
<evidence type="ECO:0000256" key="2">
    <source>
        <dbReference type="ARBA" id="ARBA00023315"/>
    </source>
</evidence>
<accession>A0ABT7C5Q8</accession>
<dbReference type="PANTHER" id="PTHR10434:SF11">
    <property type="entry name" value="1-ACYL-SN-GLYCEROL-3-PHOSPHATE ACYLTRANSFERASE"/>
    <property type="match status" value="1"/>
</dbReference>
<keyword evidence="1" id="KW-0808">Transferase</keyword>
<dbReference type="Proteomes" id="UP001170379">
    <property type="component" value="Unassembled WGS sequence"/>
</dbReference>
<keyword evidence="2 4" id="KW-0012">Acyltransferase</keyword>
<feature type="domain" description="Phospholipid/glycerol acyltransferase" evidence="3">
    <location>
        <begin position="40"/>
        <end position="171"/>
    </location>
</feature>
<dbReference type="Pfam" id="PF01553">
    <property type="entry name" value="Acyltransferase"/>
    <property type="match status" value="1"/>
</dbReference>